<gene>
    <name evidence="1" type="ORF">DI628_00225</name>
</gene>
<proteinExistence type="predicted"/>
<comment type="caution">
    <text evidence="1">The sequence shown here is derived from an EMBL/GenBank/DDBJ whole genome shotgun (WGS) entry which is preliminary data.</text>
</comment>
<evidence type="ECO:0000313" key="1">
    <source>
        <dbReference type="EMBL" id="TKW61093.1"/>
    </source>
</evidence>
<evidence type="ECO:0000313" key="2">
    <source>
        <dbReference type="Proteomes" id="UP000320948"/>
    </source>
</evidence>
<dbReference type="EMBL" id="VAFM01000001">
    <property type="protein sequence ID" value="TKW61093.1"/>
    <property type="molecule type" value="Genomic_DNA"/>
</dbReference>
<dbReference type="Proteomes" id="UP000320948">
    <property type="component" value="Unassembled WGS sequence"/>
</dbReference>
<protein>
    <submittedName>
        <fullName evidence="1">Uncharacterized protein</fullName>
    </submittedName>
</protein>
<organism evidence="1 2">
    <name type="scientific">Blastochloris viridis</name>
    <name type="common">Rhodopseudomonas viridis</name>
    <dbReference type="NCBI Taxonomy" id="1079"/>
    <lineage>
        <taxon>Bacteria</taxon>
        <taxon>Pseudomonadati</taxon>
        <taxon>Pseudomonadota</taxon>
        <taxon>Alphaproteobacteria</taxon>
        <taxon>Hyphomicrobiales</taxon>
        <taxon>Blastochloridaceae</taxon>
        <taxon>Blastochloris</taxon>
    </lineage>
</organism>
<dbReference type="AlphaFoldDB" id="A0A6N4R175"/>
<name>A0A6N4R175_BLAVI</name>
<accession>A0A6N4R175</accession>
<sequence length="100" mass="11533">MAERLDKAFRDLMRSGVMEWPQYTPEERAARKARGAKCGHVKRRLLNGEPLEGKTLDFALGILNPEDVIYKKLKEGQPLSEYELHLMVDVYLLHERLGPV</sequence>
<reference evidence="1 2" key="1">
    <citation type="journal article" date="2017" name="Nat. Commun.">
        <title>In situ click chemistry generation of cyclooxygenase-2 inhibitors.</title>
        <authorList>
            <person name="Bhardwaj A."/>
            <person name="Kaur J."/>
            <person name="Wuest M."/>
            <person name="Wuest F."/>
        </authorList>
    </citation>
    <scope>NUCLEOTIDE SEQUENCE [LARGE SCALE GENOMIC DNA]</scope>
    <source>
        <strain evidence="1">S2_018_000_R2_106</strain>
    </source>
</reference>